<name>A0A8J6N7E0_9BACT</name>
<proteinExistence type="predicted"/>
<dbReference type="InterPro" id="IPR002121">
    <property type="entry name" value="HRDC_dom"/>
</dbReference>
<organism evidence="7 8">
    <name type="scientific">Candidatus Desulfatifera sulfidica</name>
    <dbReference type="NCBI Taxonomy" id="2841691"/>
    <lineage>
        <taxon>Bacteria</taxon>
        <taxon>Pseudomonadati</taxon>
        <taxon>Thermodesulfobacteriota</taxon>
        <taxon>Desulfobulbia</taxon>
        <taxon>Desulfobulbales</taxon>
        <taxon>Desulfobulbaceae</taxon>
        <taxon>Candidatus Desulfatifera</taxon>
    </lineage>
</organism>
<dbReference type="Pfam" id="PF01612">
    <property type="entry name" value="DNA_pol_A_exo1"/>
    <property type="match status" value="1"/>
</dbReference>
<dbReference type="EC" id="3.1.13.5" evidence="7"/>
<reference evidence="7 8" key="1">
    <citation type="submission" date="2020-08" db="EMBL/GenBank/DDBJ databases">
        <title>Bridging the membrane lipid divide: bacteria of the FCB group superphylum have the potential to synthesize archaeal ether lipids.</title>
        <authorList>
            <person name="Villanueva L."/>
            <person name="Von Meijenfeldt F.A.B."/>
            <person name="Westbye A.B."/>
            <person name="Yadav S."/>
            <person name="Hopmans E.C."/>
            <person name="Dutilh B.E."/>
            <person name="Sinninghe Damste J.S."/>
        </authorList>
    </citation>
    <scope>NUCLEOTIDE SEQUENCE [LARGE SCALE GENOMIC DNA]</scope>
    <source>
        <strain evidence="7">NIOZ-UU81</strain>
    </source>
</reference>
<comment type="caution">
    <text evidence="7">The sequence shown here is derived from an EMBL/GenBank/DDBJ whole genome shotgun (WGS) entry which is preliminary data.</text>
</comment>
<dbReference type="SMART" id="SM00474">
    <property type="entry name" value="35EXOc"/>
    <property type="match status" value="1"/>
</dbReference>
<dbReference type="PANTHER" id="PTHR47649:SF1">
    <property type="entry name" value="RIBONUCLEASE D"/>
    <property type="match status" value="1"/>
</dbReference>
<keyword evidence="5" id="KW-0269">Exonuclease</keyword>
<dbReference type="InterPro" id="IPR010997">
    <property type="entry name" value="HRDC-like_sf"/>
</dbReference>
<dbReference type="CDD" id="cd06142">
    <property type="entry name" value="RNaseD_exo"/>
    <property type="match status" value="1"/>
</dbReference>
<dbReference type="GO" id="GO:0008408">
    <property type="term" value="F:3'-5' exonuclease activity"/>
    <property type="evidence" value="ECO:0007669"/>
    <property type="project" value="InterPro"/>
</dbReference>
<gene>
    <name evidence="7" type="primary">rnd</name>
    <name evidence="7" type="ORF">H8E79_02785</name>
</gene>
<dbReference type="Pfam" id="PF00570">
    <property type="entry name" value="HRDC"/>
    <property type="match status" value="1"/>
</dbReference>
<evidence type="ECO:0000259" key="6">
    <source>
        <dbReference type="PROSITE" id="PS50967"/>
    </source>
</evidence>
<dbReference type="InterPro" id="IPR012337">
    <property type="entry name" value="RNaseH-like_sf"/>
</dbReference>
<dbReference type="InterPro" id="IPR051086">
    <property type="entry name" value="RNase_D-like"/>
</dbReference>
<dbReference type="PROSITE" id="PS50967">
    <property type="entry name" value="HRDC"/>
    <property type="match status" value="1"/>
</dbReference>
<dbReference type="SUPFAM" id="SSF47819">
    <property type="entry name" value="HRDC-like"/>
    <property type="match status" value="1"/>
</dbReference>
<dbReference type="InterPro" id="IPR036397">
    <property type="entry name" value="RNaseH_sf"/>
</dbReference>
<evidence type="ECO:0000313" key="7">
    <source>
        <dbReference type="EMBL" id="MBC8208078.1"/>
    </source>
</evidence>
<dbReference type="Gene3D" id="3.30.420.10">
    <property type="entry name" value="Ribonuclease H-like superfamily/Ribonuclease H"/>
    <property type="match status" value="1"/>
</dbReference>
<dbReference type="PANTHER" id="PTHR47649">
    <property type="entry name" value="RIBONUCLEASE D"/>
    <property type="match status" value="1"/>
</dbReference>
<feature type="domain" description="HRDC" evidence="6">
    <location>
        <begin position="208"/>
        <end position="288"/>
    </location>
</feature>
<accession>A0A8J6N7E0</accession>
<dbReference type="InterPro" id="IPR044876">
    <property type="entry name" value="HRDC_dom_sf"/>
</dbReference>
<keyword evidence="2" id="KW-0819">tRNA processing</keyword>
<dbReference type="InterPro" id="IPR006292">
    <property type="entry name" value="RNase_D"/>
</dbReference>
<dbReference type="AlphaFoldDB" id="A0A8J6N7E0"/>
<evidence type="ECO:0000256" key="4">
    <source>
        <dbReference type="ARBA" id="ARBA00022801"/>
    </source>
</evidence>
<keyword evidence="4 7" id="KW-0378">Hydrolase</keyword>
<dbReference type="InterPro" id="IPR002562">
    <property type="entry name" value="3'-5'_exonuclease_dom"/>
</dbReference>
<dbReference type="SUPFAM" id="SSF53098">
    <property type="entry name" value="Ribonuclease H-like"/>
    <property type="match status" value="1"/>
</dbReference>
<dbReference type="NCBIfam" id="TIGR01388">
    <property type="entry name" value="rnd"/>
    <property type="match status" value="1"/>
</dbReference>
<keyword evidence="3" id="KW-0540">Nuclease</keyword>
<dbReference type="EMBL" id="JACNLK010000027">
    <property type="protein sequence ID" value="MBC8208078.1"/>
    <property type="molecule type" value="Genomic_DNA"/>
</dbReference>
<evidence type="ECO:0000313" key="8">
    <source>
        <dbReference type="Proteomes" id="UP000599024"/>
    </source>
</evidence>
<dbReference type="GO" id="GO:0033890">
    <property type="term" value="F:ribonuclease D activity"/>
    <property type="evidence" value="ECO:0007669"/>
    <property type="project" value="UniProtKB-EC"/>
</dbReference>
<protein>
    <submittedName>
        <fullName evidence="7">Ribonuclease D</fullName>
        <ecNumber evidence="7">3.1.13.5</ecNumber>
    </submittedName>
</protein>
<dbReference type="Proteomes" id="UP000599024">
    <property type="component" value="Unassembled WGS sequence"/>
</dbReference>
<dbReference type="GO" id="GO:0008033">
    <property type="term" value="P:tRNA processing"/>
    <property type="evidence" value="ECO:0007669"/>
    <property type="project" value="UniProtKB-KW"/>
</dbReference>
<dbReference type="Gene3D" id="1.10.150.80">
    <property type="entry name" value="HRDC domain"/>
    <property type="match status" value="1"/>
</dbReference>
<evidence type="ECO:0000256" key="1">
    <source>
        <dbReference type="ARBA" id="ARBA00022490"/>
    </source>
</evidence>
<dbReference type="GO" id="GO:0000166">
    <property type="term" value="F:nucleotide binding"/>
    <property type="evidence" value="ECO:0007669"/>
    <property type="project" value="InterPro"/>
</dbReference>
<evidence type="ECO:0000256" key="3">
    <source>
        <dbReference type="ARBA" id="ARBA00022722"/>
    </source>
</evidence>
<keyword evidence="1" id="KW-0963">Cytoplasm</keyword>
<evidence type="ECO:0000256" key="5">
    <source>
        <dbReference type="ARBA" id="ARBA00022839"/>
    </source>
</evidence>
<dbReference type="SMART" id="SM00341">
    <property type="entry name" value="HRDC"/>
    <property type="match status" value="1"/>
</dbReference>
<evidence type="ECO:0000256" key="2">
    <source>
        <dbReference type="ARBA" id="ARBA00022694"/>
    </source>
</evidence>
<sequence length="372" mass="41517">MITTASKLKELIQQARTVDAVGLDTEFIWERTYYPELALVQLALSNEECYLIDPCALNDLSPLGELLADPAVVKIFHDAPQDLMILSRATNVCPINIFDTRLAAGFAGRPATLSLSNLLSDLLDVNLPKTETRTNWLRRPLSDKQLSYALDDVRYLRAMRVLILSSLMDATVVSWMTEELDKLNNPTTYMPGPDDLRYQKIKGAGNLKREELAILQGLSTWREQEARRRNRPRGHIINDQILLALSKKPPLKSSDITGYGKISEKTVKYYGKQLMTIISENLERAPENYPPSLRSAKLSAEDKKQLATLQEFITLKSDIAGLDPALIGSNAELKKLIKNHGQADKIACLRQAQGWRGTFLAEVLATAASPLS</sequence>
<dbReference type="GO" id="GO:0003676">
    <property type="term" value="F:nucleic acid binding"/>
    <property type="evidence" value="ECO:0007669"/>
    <property type="project" value="InterPro"/>
</dbReference>